<evidence type="ECO:0000313" key="2">
    <source>
        <dbReference type="Proteomes" id="UP000828390"/>
    </source>
</evidence>
<proteinExistence type="predicted"/>
<name>A0A9D4IYS3_DREPO</name>
<protein>
    <submittedName>
        <fullName evidence="1">Uncharacterized protein</fullName>
    </submittedName>
</protein>
<dbReference type="AlphaFoldDB" id="A0A9D4IYS3"/>
<reference evidence="1" key="1">
    <citation type="journal article" date="2019" name="bioRxiv">
        <title>The Genome of the Zebra Mussel, Dreissena polymorpha: A Resource for Invasive Species Research.</title>
        <authorList>
            <person name="McCartney M.A."/>
            <person name="Auch B."/>
            <person name="Kono T."/>
            <person name="Mallez S."/>
            <person name="Zhang Y."/>
            <person name="Obille A."/>
            <person name="Becker A."/>
            <person name="Abrahante J.E."/>
            <person name="Garbe J."/>
            <person name="Badalamenti J.P."/>
            <person name="Herman A."/>
            <person name="Mangelson H."/>
            <person name="Liachko I."/>
            <person name="Sullivan S."/>
            <person name="Sone E.D."/>
            <person name="Koren S."/>
            <person name="Silverstein K.A.T."/>
            <person name="Beckman K.B."/>
            <person name="Gohl D.M."/>
        </authorList>
    </citation>
    <scope>NUCLEOTIDE SEQUENCE</scope>
    <source>
        <strain evidence="1">Duluth1</strain>
        <tissue evidence="1">Whole animal</tissue>
    </source>
</reference>
<organism evidence="1 2">
    <name type="scientific">Dreissena polymorpha</name>
    <name type="common">Zebra mussel</name>
    <name type="synonym">Mytilus polymorpha</name>
    <dbReference type="NCBI Taxonomy" id="45954"/>
    <lineage>
        <taxon>Eukaryota</taxon>
        <taxon>Metazoa</taxon>
        <taxon>Spiralia</taxon>
        <taxon>Lophotrochozoa</taxon>
        <taxon>Mollusca</taxon>
        <taxon>Bivalvia</taxon>
        <taxon>Autobranchia</taxon>
        <taxon>Heteroconchia</taxon>
        <taxon>Euheterodonta</taxon>
        <taxon>Imparidentia</taxon>
        <taxon>Neoheterodontei</taxon>
        <taxon>Myida</taxon>
        <taxon>Dreissenoidea</taxon>
        <taxon>Dreissenidae</taxon>
        <taxon>Dreissena</taxon>
    </lineage>
</organism>
<dbReference type="EMBL" id="JAIWYP010000007">
    <property type="protein sequence ID" value="KAH3791915.1"/>
    <property type="molecule type" value="Genomic_DNA"/>
</dbReference>
<evidence type="ECO:0000313" key="1">
    <source>
        <dbReference type="EMBL" id="KAH3791915.1"/>
    </source>
</evidence>
<comment type="caution">
    <text evidence="1">The sequence shown here is derived from an EMBL/GenBank/DDBJ whole genome shotgun (WGS) entry which is preliminary data.</text>
</comment>
<sequence>MTPRLQSFKKNKAELTEADKEILLESGLLCAAESKLSIGRDHALANRLAQRPAFASCGPTIVAVIFMNVLEMRKYPAFCIRVKDYEEIVEPALGGGADGSDFQQPAYSYNRCGHHGDSDLSDTGTILGQVDHFISLLAVHGDVCTGVRLGVNHDLRLLRADLYPYVGEILKFTAGATHGVNVNSDYRVEDGSSNGADRGVVVIENGGEQTTLTNAH</sequence>
<gene>
    <name evidence="1" type="ORF">DPMN_145405</name>
</gene>
<reference evidence="1" key="2">
    <citation type="submission" date="2020-11" db="EMBL/GenBank/DDBJ databases">
        <authorList>
            <person name="McCartney M.A."/>
            <person name="Auch B."/>
            <person name="Kono T."/>
            <person name="Mallez S."/>
            <person name="Becker A."/>
            <person name="Gohl D.M."/>
            <person name="Silverstein K.A.T."/>
            <person name="Koren S."/>
            <person name="Bechman K.B."/>
            <person name="Herman A."/>
            <person name="Abrahante J.E."/>
            <person name="Garbe J."/>
        </authorList>
    </citation>
    <scope>NUCLEOTIDE SEQUENCE</scope>
    <source>
        <strain evidence="1">Duluth1</strain>
        <tissue evidence="1">Whole animal</tissue>
    </source>
</reference>
<dbReference type="Proteomes" id="UP000828390">
    <property type="component" value="Unassembled WGS sequence"/>
</dbReference>
<keyword evidence="2" id="KW-1185">Reference proteome</keyword>
<accession>A0A9D4IYS3</accession>